<dbReference type="Proteomes" id="UP001164776">
    <property type="component" value="Unassembled WGS sequence"/>
</dbReference>
<dbReference type="EMBL" id="MU630079">
    <property type="protein sequence ID" value="KAJ1254421.1"/>
    <property type="molecule type" value="Genomic_DNA"/>
</dbReference>
<feature type="domain" description="ARC105/Med15 mediator subunit C-terminal" evidence="1">
    <location>
        <begin position="110"/>
        <end position="179"/>
    </location>
</feature>
<evidence type="ECO:0000259" key="1">
    <source>
        <dbReference type="Pfam" id="PF21539"/>
    </source>
</evidence>
<dbReference type="InterPro" id="IPR048386">
    <property type="entry name" value="Med15_C"/>
</dbReference>
<evidence type="ECO:0000313" key="3">
    <source>
        <dbReference type="Proteomes" id="UP001164776"/>
    </source>
</evidence>
<dbReference type="PANTHER" id="PTHR33137">
    <property type="entry name" value="MEDIATOR OF RNA POLYMERASE II TRANSCRIPTION SUBUNIT 15A-RELATED"/>
    <property type="match status" value="1"/>
</dbReference>
<dbReference type="GO" id="GO:0003713">
    <property type="term" value="F:transcription coactivator activity"/>
    <property type="evidence" value="ECO:0007669"/>
    <property type="project" value="InterPro"/>
</dbReference>
<dbReference type="Pfam" id="PF21539">
    <property type="entry name" value="Med15_C"/>
    <property type="match status" value="1"/>
</dbReference>
<proteinExistence type="predicted"/>
<protein>
    <recommendedName>
        <fullName evidence="1">ARC105/Med15 mediator subunit C-terminal domain-containing protein</fullName>
    </recommendedName>
</protein>
<name>A0A9W7X8M0_9POAL</name>
<dbReference type="AlphaFoldDB" id="A0A9W7X8M0"/>
<reference evidence="2 3" key="1">
    <citation type="submission" date="2022-10" db="EMBL/GenBank/DDBJ databases">
        <title>WGS assembly of Paspalum vaginatum 540-79.</title>
        <authorList>
            <person name="Sun G."/>
            <person name="Wase N."/>
            <person name="Shu S."/>
            <person name="Jenkins J."/>
            <person name="Zhou B."/>
            <person name="Torres-Rodriguez J."/>
            <person name="Chen C."/>
            <person name="Sandor L."/>
            <person name="Plott C."/>
            <person name="Yoshinga Y."/>
            <person name="Daum C."/>
            <person name="Qi P."/>
            <person name="Barry K."/>
            <person name="Lipzen A."/>
            <person name="Berry L."/>
            <person name="Pedersen C."/>
            <person name="Gottilla T."/>
            <person name="Foltz A."/>
            <person name="Yu H."/>
            <person name="O'Malley R."/>
            <person name="Zhang C."/>
            <person name="Devos K."/>
            <person name="Sigmon B."/>
            <person name="Yu B."/>
            <person name="Obata T."/>
            <person name="Schmutz J."/>
            <person name="Schnable J."/>
        </authorList>
    </citation>
    <scope>NUCLEOTIDE SEQUENCE [LARGE SCALE GENOMIC DNA]</scope>
    <source>
        <strain evidence="3">cv. 540-79</strain>
    </source>
</reference>
<accession>A0A9W7X8M0</accession>
<comment type="caution">
    <text evidence="2">The sequence shown here is derived from an EMBL/GenBank/DDBJ whole genome shotgun (WGS) entry which is preliminary data.</text>
</comment>
<dbReference type="InterPro" id="IPR044661">
    <property type="entry name" value="MED15a/b/c-like"/>
</dbReference>
<dbReference type="GO" id="GO:0031490">
    <property type="term" value="F:chromatin DNA binding"/>
    <property type="evidence" value="ECO:0007669"/>
    <property type="project" value="InterPro"/>
</dbReference>
<dbReference type="OrthoDB" id="1643751at2759"/>
<organism evidence="2 3">
    <name type="scientific">Paspalum vaginatum</name>
    <name type="common">seashore paspalum</name>
    <dbReference type="NCBI Taxonomy" id="158149"/>
    <lineage>
        <taxon>Eukaryota</taxon>
        <taxon>Viridiplantae</taxon>
        <taxon>Streptophyta</taxon>
        <taxon>Embryophyta</taxon>
        <taxon>Tracheophyta</taxon>
        <taxon>Spermatophyta</taxon>
        <taxon>Magnoliopsida</taxon>
        <taxon>Liliopsida</taxon>
        <taxon>Poales</taxon>
        <taxon>Poaceae</taxon>
        <taxon>PACMAD clade</taxon>
        <taxon>Panicoideae</taxon>
        <taxon>Andropogonodae</taxon>
        <taxon>Paspaleae</taxon>
        <taxon>Paspalinae</taxon>
        <taxon>Paspalum</taxon>
    </lineage>
</organism>
<evidence type="ECO:0000313" key="2">
    <source>
        <dbReference type="EMBL" id="KAJ1254421.1"/>
    </source>
</evidence>
<keyword evidence="3" id="KW-1185">Reference proteome</keyword>
<dbReference type="PANTHER" id="PTHR33137:SF42">
    <property type="entry name" value="MEDIATOR COMPLEX SUBUNIT 15 KIX DOMAIN-CONTAINING PROTEIN"/>
    <property type="match status" value="1"/>
</dbReference>
<sequence>MKSALSDMDSVPLIRIGSKCAYNVRSLGSTDGSLYRHLKRQKTQNAKDALLDEIAATNSILIDTLISVTSDDRAHGTASCNGLTLVKLSYTGVSLSPGLKSHFATSGFQPLVVPTTLLIPADYPKSSPVIMDNEGDAQLRTKLNCISVAVDEAFRLALRYLKEPRSLNETARAWDSCVRRTIKEYVSRLGGATLTSNLSRCVGLVGEWTNVECTRHY</sequence>
<gene>
    <name evidence="2" type="ORF">BS78_K066800</name>
</gene>